<evidence type="ECO:0000313" key="14">
    <source>
        <dbReference type="EMBL" id="GBL79807.1"/>
    </source>
</evidence>
<dbReference type="GO" id="GO:0006887">
    <property type="term" value="P:exocytosis"/>
    <property type="evidence" value="ECO:0007669"/>
    <property type="project" value="UniProtKB-KW"/>
</dbReference>
<dbReference type="PANTHER" id="PTHR24171:SF8">
    <property type="entry name" value="BRCA1-ASSOCIATED RING DOMAIN PROTEIN 1"/>
    <property type="match status" value="1"/>
</dbReference>
<proteinExistence type="predicted"/>
<evidence type="ECO:0000256" key="10">
    <source>
        <dbReference type="ARBA" id="ARBA00023043"/>
    </source>
</evidence>
<evidence type="ECO:0000256" key="11">
    <source>
        <dbReference type="ARBA" id="ARBA00023298"/>
    </source>
</evidence>
<dbReference type="EMBL" id="BGPR01000020">
    <property type="protein sequence ID" value="GBL79807.1"/>
    <property type="molecule type" value="Genomic_DNA"/>
</dbReference>
<evidence type="ECO:0000256" key="13">
    <source>
        <dbReference type="SAM" id="MobiDB-lite"/>
    </source>
</evidence>
<reference evidence="14 15" key="1">
    <citation type="journal article" date="2019" name="Sci. Rep.">
        <title>Orb-weaving spider Araneus ventricosus genome elucidates the spidroin gene catalogue.</title>
        <authorList>
            <person name="Kono N."/>
            <person name="Nakamura H."/>
            <person name="Ohtoshi R."/>
            <person name="Moran D.A.P."/>
            <person name="Shinohara A."/>
            <person name="Yoshida Y."/>
            <person name="Fujiwara M."/>
            <person name="Mori M."/>
            <person name="Tomita M."/>
            <person name="Arakawa K."/>
        </authorList>
    </citation>
    <scope>NUCLEOTIDE SEQUENCE [LARGE SCALE GENOMIC DNA]</scope>
</reference>
<sequence length="458" mass="52600">MVKEADLPPSRSDQRQEQQKATASGRVCRRHPRLQLLIRLLHRNPAFRLRDAPISLAPSGRPSSGCALGLGLGWPYGKSGPGASKGFSSAEEFGSLSRPPFICLAPIWVVVGSKKVCFALLRDLQLISKKRAARLLYTCLIDDIWLRKLQKEREKQKRSLWLVKRQLQSGADPNLLDIYGETPLIRAVRQNNFYIVKELLMFGGNVHLRNVDSDTCLLLLSWSFEPNKDILVELVKNGACVNCFRNQGKSVMDFMLRHYQAEEGLETVKLLIKTATLVNWENKICFELETNSEFHCLEEFIDCCYTEVSRMKSCSYSDKSNLCHFALNGGNASQNDESSGKSIFDEVFETLVKDNFSIYDDFIRAHFDKTFLFEKSLKMNIYARNEEKKKAVHLKSGCRQLTLSKLRMLRRHLLNRDEIIMRTKTLSFYKQVCVFRFSKKKRSFEGPTLLKAKPLMIF</sequence>
<gene>
    <name evidence="14" type="ORF">AVEN_28881_1</name>
</gene>
<dbReference type="Pfam" id="PF12796">
    <property type="entry name" value="Ank_2"/>
    <property type="match status" value="1"/>
</dbReference>
<comment type="caution">
    <text evidence="14">The sequence shown here is derived from an EMBL/GenBank/DDBJ whole genome shotgun (WGS) entry which is preliminary data.</text>
</comment>
<feature type="repeat" description="ANK" evidence="12">
    <location>
        <begin position="179"/>
        <end position="211"/>
    </location>
</feature>
<dbReference type="InterPro" id="IPR002110">
    <property type="entry name" value="Ankyrin_rpt"/>
</dbReference>
<dbReference type="Gene3D" id="1.25.40.20">
    <property type="entry name" value="Ankyrin repeat-containing domain"/>
    <property type="match status" value="1"/>
</dbReference>
<dbReference type="GO" id="GO:0005576">
    <property type="term" value="C:extracellular region"/>
    <property type="evidence" value="ECO:0007669"/>
    <property type="project" value="UniProtKB-SubCell"/>
</dbReference>
<dbReference type="PROSITE" id="PS50088">
    <property type="entry name" value="ANK_REPEAT"/>
    <property type="match status" value="1"/>
</dbReference>
<keyword evidence="4" id="KW-0964">Secreted</keyword>
<dbReference type="PROSITE" id="PS50297">
    <property type="entry name" value="ANK_REP_REGION"/>
    <property type="match status" value="1"/>
</dbReference>
<keyword evidence="8" id="KW-0677">Repeat</keyword>
<evidence type="ECO:0000256" key="6">
    <source>
        <dbReference type="ARBA" id="ARBA00022656"/>
    </source>
</evidence>
<dbReference type="GO" id="GO:0044218">
    <property type="term" value="C:other organism cell membrane"/>
    <property type="evidence" value="ECO:0007669"/>
    <property type="project" value="UniProtKB-KW"/>
</dbReference>
<comment type="subcellular location">
    <subcellularLocation>
        <location evidence="2">Secreted</location>
    </subcellularLocation>
    <subcellularLocation>
        <location evidence="1">Target cell membrane</location>
    </subcellularLocation>
</comment>
<dbReference type="GO" id="GO:0070531">
    <property type="term" value="C:BRCA1-A complex"/>
    <property type="evidence" value="ECO:0007669"/>
    <property type="project" value="TreeGrafter"/>
</dbReference>
<dbReference type="GO" id="GO:0031436">
    <property type="term" value="C:BRCA1-BARD1 complex"/>
    <property type="evidence" value="ECO:0007669"/>
    <property type="project" value="TreeGrafter"/>
</dbReference>
<keyword evidence="6" id="KW-0800">Toxin</keyword>
<dbReference type="InterPro" id="IPR036770">
    <property type="entry name" value="Ankyrin_rpt-contain_sf"/>
</dbReference>
<keyword evidence="3" id="KW-0268">Exocytosis</keyword>
<keyword evidence="9" id="KW-0638">Presynaptic neurotoxin</keyword>
<dbReference type="GO" id="GO:0044231">
    <property type="term" value="C:host cell presynaptic membrane"/>
    <property type="evidence" value="ECO:0007669"/>
    <property type="project" value="UniProtKB-KW"/>
</dbReference>
<dbReference type="SUPFAM" id="SSF48403">
    <property type="entry name" value="Ankyrin repeat"/>
    <property type="match status" value="1"/>
</dbReference>
<evidence type="ECO:0000256" key="3">
    <source>
        <dbReference type="ARBA" id="ARBA00022483"/>
    </source>
</evidence>
<feature type="region of interest" description="Disordered" evidence="13">
    <location>
        <begin position="1"/>
        <end position="26"/>
    </location>
</feature>
<dbReference type="SMART" id="SM00248">
    <property type="entry name" value="ANK"/>
    <property type="match status" value="2"/>
</dbReference>
<dbReference type="PANTHER" id="PTHR24171">
    <property type="entry name" value="ANKYRIN REPEAT DOMAIN-CONTAINING PROTEIN 39-RELATED"/>
    <property type="match status" value="1"/>
</dbReference>
<evidence type="ECO:0000256" key="2">
    <source>
        <dbReference type="ARBA" id="ARBA00004613"/>
    </source>
</evidence>
<organism evidence="14 15">
    <name type="scientific">Araneus ventricosus</name>
    <name type="common">Orbweaver spider</name>
    <name type="synonym">Epeira ventricosa</name>
    <dbReference type="NCBI Taxonomy" id="182803"/>
    <lineage>
        <taxon>Eukaryota</taxon>
        <taxon>Metazoa</taxon>
        <taxon>Ecdysozoa</taxon>
        <taxon>Arthropoda</taxon>
        <taxon>Chelicerata</taxon>
        <taxon>Arachnida</taxon>
        <taxon>Araneae</taxon>
        <taxon>Araneomorphae</taxon>
        <taxon>Entelegynae</taxon>
        <taxon>Araneoidea</taxon>
        <taxon>Araneidae</taxon>
        <taxon>Araneus</taxon>
    </lineage>
</organism>
<dbReference type="GO" id="GO:0090729">
    <property type="term" value="F:toxin activity"/>
    <property type="evidence" value="ECO:0007669"/>
    <property type="project" value="UniProtKB-KW"/>
</dbReference>
<dbReference type="Proteomes" id="UP000499080">
    <property type="component" value="Unassembled WGS sequence"/>
</dbReference>
<evidence type="ECO:0000256" key="4">
    <source>
        <dbReference type="ARBA" id="ARBA00022525"/>
    </source>
</evidence>
<keyword evidence="11" id="KW-1053">Target membrane</keyword>
<evidence type="ECO:0000256" key="7">
    <source>
        <dbReference type="ARBA" id="ARBA00022699"/>
    </source>
</evidence>
<keyword evidence="15" id="KW-1185">Reference proteome</keyword>
<accession>A0A4Y2AJK6</accession>
<dbReference type="GO" id="GO:0085020">
    <property type="term" value="P:protein K6-linked ubiquitination"/>
    <property type="evidence" value="ECO:0007669"/>
    <property type="project" value="TreeGrafter"/>
</dbReference>
<evidence type="ECO:0000256" key="5">
    <source>
        <dbReference type="ARBA" id="ARBA00022537"/>
    </source>
</evidence>
<dbReference type="OrthoDB" id="10269171at2759"/>
<keyword evidence="5" id="KW-1052">Target cell membrane</keyword>
<keyword evidence="10 12" id="KW-0040">ANK repeat</keyword>
<evidence type="ECO:0000256" key="9">
    <source>
        <dbReference type="ARBA" id="ARBA00023028"/>
    </source>
</evidence>
<evidence type="ECO:0000256" key="8">
    <source>
        <dbReference type="ARBA" id="ARBA00022737"/>
    </source>
</evidence>
<name>A0A4Y2AJK6_ARAVE</name>
<keyword evidence="11" id="KW-0472">Membrane</keyword>
<protein>
    <submittedName>
        <fullName evidence="14">Uncharacterized protein</fullName>
    </submittedName>
</protein>
<feature type="compositionally biased region" description="Basic and acidic residues" evidence="13">
    <location>
        <begin position="1"/>
        <end position="18"/>
    </location>
</feature>
<dbReference type="AlphaFoldDB" id="A0A4Y2AJK6"/>
<evidence type="ECO:0000256" key="1">
    <source>
        <dbReference type="ARBA" id="ARBA00004175"/>
    </source>
</evidence>
<evidence type="ECO:0000313" key="15">
    <source>
        <dbReference type="Proteomes" id="UP000499080"/>
    </source>
</evidence>
<dbReference type="GO" id="GO:0004842">
    <property type="term" value="F:ubiquitin-protein transferase activity"/>
    <property type="evidence" value="ECO:0007669"/>
    <property type="project" value="TreeGrafter"/>
</dbReference>
<keyword evidence="7" id="KW-0528">Neurotoxin</keyword>
<evidence type="ECO:0000256" key="12">
    <source>
        <dbReference type="PROSITE-ProRule" id="PRU00023"/>
    </source>
</evidence>